<evidence type="ECO:0000313" key="1">
    <source>
        <dbReference type="EMBL" id="NBI79193.1"/>
    </source>
</evidence>
<organism evidence="1 2">
    <name type="scientific">Anaerotruncus colihominis</name>
    <dbReference type="NCBI Taxonomy" id="169435"/>
    <lineage>
        <taxon>Bacteria</taxon>
        <taxon>Bacillati</taxon>
        <taxon>Bacillota</taxon>
        <taxon>Clostridia</taxon>
        <taxon>Eubacteriales</taxon>
        <taxon>Oscillospiraceae</taxon>
        <taxon>Anaerotruncus</taxon>
    </lineage>
</organism>
<dbReference type="OrthoDB" id="1957968at2"/>
<proteinExistence type="predicted"/>
<protein>
    <submittedName>
        <fullName evidence="1">4-oxalocrotonate tautomerase</fullName>
    </submittedName>
</protein>
<sequence length="105" mass="11929">MGKLTANIPEELHQKVRDEVAADESLTTSMVVQRAMEAYYSKGGNKMNESTRTLAFQIPEGLFHRIQNYLAAQRQQAGKKLTQKAFILGLIEQALEEWEDTQDET</sequence>
<dbReference type="EMBL" id="QXWZ01000016">
    <property type="protein sequence ID" value="NBI79193.1"/>
    <property type="molecule type" value="Genomic_DNA"/>
</dbReference>
<name>A0A845RHX2_9FIRM</name>
<gene>
    <name evidence="1" type="ORF">D3Z39_09970</name>
</gene>
<reference evidence="1 2" key="1">
    <citation type="submission" date="2018-08" db="EMBL/GenBank/DDBJ databases">
        <title>Murine metabolic-syndrome-specific gut microbial biobank.</title>
        <authorList>
            <person name="Liu C."/>
        </authorList>
    </citation>
    <scope>NUCLEOTIDE SEQUENCE [LARGE SCALE GENOMIC DNA]</scope>
    <source>
        <strain evidence="1 2">X69</strain>
    </source>
</reference>
<comment type="caution">
    <text evidence="1">The sequence shown here is derived from an EMBL/GenBank/DDBJ whole genome shotgun (WGS) entry which is preliminary data.</text>
</comment>
<accession>A0A845RHX2</accession>
<evidence type="ECO:0000313" key="2">
    <source>
        <dbReference type="Proteomes" id="UP000446348"/>
    </source>
</evidence>
<dbReference type="Proteomes" id="UP000446348">
    <property type="component" value="Unassembled WGS sequence"/>
</dbReference>
<dbReference type="AlphaFoldDB" id="A0A845RHX2"/>
<dbReference type="RefSeq" id="WP_160209966.1">
    <property type="nucleotide sequence ID" value="NZ_QXWZ01000016.1"/>
</dbReference>